<dbReference type="SUPFAM" id="SSF51126">
    <property type="entry name" value="Pectin lyase-like"/>
    <property type="match status" value="2"/>
</dbReference>
<dbReference type="PROSITE" id="PS51257">
    <property type="entry name" value="PROKAR_LIPOPROTEIN"/>
    <property type="match status" value="1"/>
</dbReference>
<dbReference type="Gene3D" id="2.160.20.10">
    <property type="entry name" value="Single-stranded right-handed beta-helix, Pectin lyase-like"/>
    <property type="match status" value="2"/>
</dbReference>
<dbReference type="InterPro" id="IPR024535">
    <property type="entry name" value="RHGA/B-epi-like_pectate_lyase"/>
</dbReference>
<protein>
    <recommendedName>
        <fullName evidence="2">Rhamnogalacturonase A/B/Epimerase-like pectate lyase domain-containing protein</fullName>
    </recommendedName>
</protein>
<dbReference type="InterPro" id="IPR012334">
    <property type="entry name" value="Pectin_lyas_fold"/>
</dbReference>
<evidence type="ECO:0000313" key="3">
    <source>
        <dbReference type="EMBL" id="MBP3965664.1"/>
    </source>
</evidence>
<dbReference type="RefSeq" id="WP_210662267.1">
    <property type="nucleotide sequence ID" value="NZ_JAGKSP010000012.1"/>
</dbReference>
<dbReference type="InterPro" id="IPR011050">
    <property type="entry name" value="Pectin_lyase_fold/virulence"/>
</dbReference>
<sequence>MKKRFSPLIMAFLLAVSCFPFIPLVASADTVLFSTGLESGQTAPNFLDTIDFSSNVSGLSSGLSPEASPRSGEQAHTGTSALMYSGNANGGSTTYAYFKVFTVNIPVTSASKLQYFIYPQQDNGRYMAVDFHFTDGSTLRDSGSIDQNGNTVHPAGGHGGTIPLNAWSPINSNFGVQNAGKTIDRIWVAYDRAGSTGNFRGYIDDITISNTTTTSSVRNSVIVSTLYPTSDIVISDYNVTAFGADNTGVNDATAAIQNAIDACYNDGGGTVWLPAGTYKVSGTIQVKAFCSVRGDYRDADSGSGSYGTVIAANLASGDSGPVLFRIGGSASVQGLTVYYPNQNATSPVHYNYTFEIPGNAWIGSENYMTASIMNVTMLNSYRGIGISTMASDHSGGSQVHEQATVKNVKGTILYRGVEAYNGADVGTWEHVNFNSSYWANAGASYNAPSATTIKNWTRTNATAFTLGDLEWDQFYAMEASDFNIGINIVTGQRIQFSGAFIWANIQNTNIAVKVDNIDTRWGVSFLRSVLKGSTASVQNNTAGYVKVTDSDITGSTSGTVTISGPGTSPVVSPSAATPKASRAVLYDVTKAPYNAPFTSSRGPALPTVDATSAIQSALNAAGTAGGGVVYVPAGWFKVSTHLTVPANVELRGSASSPTRDQGGSSAGTVLFAYEGKDTATPDSSTAFITLNGNTAGLRGLRVFYPENNPAAGIKAFPYTIRGNGSSVYIVNVGLPNSYNAIDLMTNRNDNHYVEKVQGTLFKNGITVGLSTSGYITGILTNGNAVCRTGYNIPGWVVESNVFSQVIDAFTRPNETLITVNGASDEKLVNVFAYGSKNGLVVQSGTVNAFNLGTDNLGSGGYTVKVDSGSVNVMNLMRYNGTTSLGTVTIYNEMHL</sequence>
<comment type="caution">
    <text evidence="3">The sequence shown here is derived from an EMBL/GenBank/DDBJ whole genome shotgun (WGS) entry which is preliminary data.</text>
</comment>
<dbReference type="Pfam" id="PF12708">
    <property type="entry name" value="Pect-lyase_RHGA_epim"/>
    <property type="match status" value="2"/>
</dbReference>
<evidence type="ECO:0000313" key="4">
    <source>
        <dbReference type="Proteomes" id="UP000673394"/>
    </source>
</evidence>
<organism evidence="3 4">
    <name type="scientific">Paenibacillus lignilyticus</name>
    <dbReference type="NCBI Taxonomy" id="1172615"/>
    <lineage>
        <taxon>Bacteria</taxon>
        <taxon>Bacillati</taxon>
        <taxon>Bacillota</taxon>
        <taxon>Bacilli</taxon>
        <taxon>Bacillales</taxon>
        <taxon>Paenibacillaceae</taxon>
        <taxon>Paenibacillus</taxon>
    </lineage>
</organism>
<accession>A0ABS5CIN1</accession>
<dbReference type="Proteomes" id="UP000673394">
    <property type="component" value="Unassembled WGS sequence"/>
</dbReference>
<gene>
    <name evidence="3" type="ORF">I8J30_23385</name>
</gene>
<keyword evidence="4" id="KW-1185">Reference proteome</keyword>
<evidence type="ECO:0000256" key="1">
    <source>
        <dbReference type="SAM" id="SignalP"/>
    </source>
</evidence>
<feature type="signal peptide" evidence="1">
    <location>
        <begin position="1"/>
        <end position="28"/>
    </location>
</feature>
<feature type="chain" id="PRO_5045324065" description="Rhamnogalacturonase A/B/Epimerase-like pectate lyase domain-containing protein" evidence="1">
    <location>
        <begin position="29"/>
        <end position="895"/>
    </location>
</feature>
<keyword evidence="1" id="KW-0732">Signal</keyword>
<name>A0ABS5CIN1_9BACL</name>
<evidence type="ECO:0000259" key="2">
    <source>
        <dbReference type="Pfam" id="PF12708"/>
    </source>
</evidence>
<dbReference type="EMBL" id="JAGKSP010000012">
    <property type="protein sequence ID" value="MBP3965664.1"/>
    <property type="molecule type" value="Genomic_DNA"/>
</dbReference>
<proteinExistence type="predicted"/>
<feature type="domain" description="Rhamnogalacturonase A/B/Epimerase-like pectate lyase" evidence="2">
    <location>
        <begin position="238"/>
        <end position="475"/>
    </location>
</feature>
<reference evidence="3 4" key="1">
    <citation type="submission" date="2021-04" db="EMBL/GenBank/DDBJ databases">
        <title>Paenibacillus sp. DLE-14 whole genome sequence.</title>
        <authorList>
            <person name="Ham Y.J."/>
        </authorList>
    </citation>
    <scope>NUCLEOTIDE SEQUENCE [LARGE SCALE GENOMIC DNA]</scope>
    <source>
        <strain evidence="3 4">DLE-14</strain>
    </source>
</reference>
<feature type="domain" description="Rhamnogalacturonase A/B/Epimerase-like pectate lyase" evidence="2">
    <location>
        <begin position="609"/>
        <end position="799"/>
    </location>
</feature>